<comment type="caution">
    <text evidence="1">The sequence shown here is derived from an EMBL/GenBank/DDBJ whole genome shotgun (WGS) entry which is preliminary data.</text>
</comment>
<proteinExistence type="predicted"/>
<sequence length="123" mass="13792">MHLAILHRCIDYKQPIACALGVTENKLISQTNVCLDATRQQRQHAIRKLKTSECDQEDQGSVIILQLGKTKLIRVLSVIVFTVGFLQYAPEFFLQVCIINALLLTLIRLVPTAYQEAISPNTA</sequence>
<reference evidence="1 2" key="1">
    <citation type="submission" date="2018-03" db="EMBL/GenBank/DDBJ databases">
        <title>Whole genome sequencing of Histamine producing bacteria.</title>
        <authorList>
            <person name="Butler K."/>
        </authorList>
    </citation>
    <scope>NUCLEOTIDE SEQUENCE [LARGE SCALE GENOMIC DNA]</scope>
    <source>
        <strain evidence="1 2">DSM 19138</strain>
    </source>
</reference>
<gene>
    <name evidence="1" type="ORF">C9J01_07790</name>
</gene>
<evidence type="ECO:0000313" key="2">
    <source>
        <dbReference type="Proteomes" id="UP000241346"/>
    </source>
</evidence>
<dbReference type="EMBL" id="PYMB01000002">
    <property type="protein sequence ID" value="PSW14331.1"/>
    <property type="molecule type" value="Genomic_DNA"/>
</dbReference>
<name>A0A2T3NH58_9GAMM</name>
<dbReference type="AlphaFoldDB" id="A0A2T3NH58"/>
<protein>
    <submittedName>
        <fullName evidence="1">Uncharacterized protein</fullName>
    </submittedName>
</protein>
<dbReference type="Proteomes" id="UP000241346">
    <property type="component" value="Unassembled WGS sequence"/>
</dbReference>
<evidence type="ECO:0000313" key="1">
    <source>
        <dbReference type="EMBL" id="PSW14331.1"/>
    </source>
</evidence>
<accession>A0A2T3NH58</accession>
<organism evidence="1 2">
    <name type="scientific">Photobacterium rosenbergii</name>
    <dbReference type="NCBI Taxonomy" id="294936"/>
    <lineage>
        <taxon>Bacteria</taxon>
        <taxon>Pseudomonadati</taxon>
        <taxon>Pseudomonadota</taxon>
        <taxon>Gammaproteobacteria</taxon>
        <taxon>Vibrionales</taxon>
        <taxon>Vibrionaceae</taxon>
        <taxon>Photobacterium</taxon>
    </lineage>
</organism>